<dbReference type="InterPro" id="IPR001680">
    <property type="entry name" value="WD40_rpt"/>
</dbReference>
<feature type="domain" description="F-box" evidence="3">
    <location>
        <begin position="1"/>
        <end position="45"/>
    </location>
</feature>
<comment type="pathway">
    <text evidence="1">Protein modification; protein ubiquitination.</text>
</comment>
<reference evidence="4" key="2">
    <citation type="submission" date="2025-09" db="UniProtKB">
        <authorList>
            <consortium name="Ensembl"/>
        </authorList>
    </citation>
    <scope>IDENTIFICATION</scope>
</reference>
<dbReference type="PROSITE" id="PS50181">
    <property type="entry name" value="FBOX"/>
    <property type="match status" value="1"/>
</dbReference>
<evidence type="ECO:0000313" key="5">
    <source>
        <dbReference type="Proteomes" id="UP000694564"/>
    </source>
</evidence>
<dbReference type="SMART" id="SM00320">
    <property type="entry name" value="WD40"/>
    <property type="match status" value="3"/>
</dbReference>
<sequence>MEMQLPDVPMVKIFSYLDAFSLLQASKVNKNWNKIAESDFLWRRLCLKKWRFCNFTYERLGTQTWKQLFLHQTKQERRMACAQSEDFIYKEAAENLGFGTAYLSGSGITVDGQGKSIICIVSSTCKLYTWDVQEGTMIWSSPAQQSNITNLETLPQMHLAITADMERTIKVWNCHDRDPLATCTITRICFSLKAFLTKDGPFLMVGDSDGNIHTFTMPELRDISKVHAFQYSVDLLLCSPDKKWVFACGIHQHILPKVFFTECLLRPSEYSTPLYFTVPFASCYRGCWTPRRENRITLMYRRGSQKKTGFTTFDLTAESPWGRKDIQAHQIASFLLPVHIDSPNWMGVGDGSIIVFESGSYLFLFTVNGLMLQRFEGHQSTISNIWVDSLHVLAASVDGSIHVYMWEEGGHYPYLKRCCHLEYMGSSLTPSCQVSRAICDNVSIVRVVSRVHESNILVMYALNS</sequence>
<dbReference type="Gene3D" id="1.20.1280.50">
    <property type="match status" value="1"/>
</dbReference>
<dbReference type="InterPro" id="IPR001810">
    <property type="entry name" value="F-box_dom"/>
</dbReference>
<dbReference type="GeneTree" id="ENSGT00940000162557"/>
<dbReference type="AlphaFoldDB" id="A0A8D2D0A1"/>
<dbReference type="GO" id="GO:0005737">
    <property type="term" value="C:cytoplasm"/>
    <property type="evidence" value="ECO:0007669"/>
    <property type="project" value="TreeGrafter"/>
</dbReference>
<dbReference type="SUPFAM" id="SSF81383">
    <property type="entry name" value="F-box domain"/>
    <property type="match status" value="1"/>
</dbReference>
<dbReference type="InterPro" id="IPR036322">
    <property type="entry name" value="WD40_repeat_dom_sf"/>
</dbReference>
<evidence type="ECO:0000256" key="2">
    <source>
        <dbReference type="ARBA" id="ARBA00022786"/>
    </source>
</evidence>
<dbReference type="CDD" id="cd22137">
    <property type="entry name" value="F-box_FBXW12"/>
    <property type="match status" value="1"/>
</dbReference>
<dbReference type="PANTHER" id="PTHR46550">
    <property type="entry name" value="F-BOX ONLY PROTEIN 3"/>
    <property type="match status" value="1"/>
</dbReference>
<dbReference type="Ensembl" id="ENSSVLT00005019741.1">
    <property type="protein sequence ID" value="ENSSVLP00005017733.1"/>
    <property type="gene ID" value="ENSSVLG00005014033.1"/>
</dbReference>
<accession>A0A8D2D0A1</accession>
<dbReference type="Pfam" id="PF12937">
    <property type="entry name" value="F-box-like"/>
    <property type="match status" value="1"/>
</dbReference>
<organism evidence="4 5">
    <name type="scientific">Sciurus vulgaris</name>
    <name type="common">Eurasian red squirrel</name>
    <dbReference type="NCBI Taxonomy" id="55149"/>
    <lineage>
        <taxon>Eukaryota</taxon>
        <taxon>Metazoa</taxon>
        <taxon>Chordata</taxon>
        <taxon>Craniata</taxon>
        <taxon>Vertebrata</taxon>
        <taxon>Euteleostomi</taxon>
        <taxon>Mammalia</taxon>
        <taxon>Eutheria</taxon>
        <taxon>Euarchontoglires</taxon>
        <taxon>Glires</taxon>
        <taxon>Rodentia</taxon>
        <taxon>Sciuromorpha</taxon>
        <taxon>Sciuridae</taxon>
        <taxon>Sciurinae</taxon>
        <taxon>Sciurini</taxon>
        <taxon>Sciurus</taxon>
    </lineage>
</organism>
<dbReference type="Proteomes" id="UP000694564">
    <property type="component" value="Chromosome 10"/>
</dbReference>
<dbReference type="InterPro" id="IPR015943">
    <property type="entry name" value="WD40/YVTN_repeat-like_dom_sf"/>
</dbReference>
<protein>
    <recommendedName>
        <fullName evidence="3">F-box domain-containing protein</fullName>
    </recommendedName>
</protein>
<dbReference type="SMART" id="SM00256">
    <property type="entry name" value="FBOX"/>
    <property type="match status" value="1"/>
</dbReference>
<evidence type="ECO:0000259" key="3">
    <source>
        <dbReference type="PROSITE" id="PS50181"/>
    </source>
</evidence>
<dbReference type="InterPro" id="IPR052121">
    <property type="entry name" value="F-box_SCF_Substrate_Recog"/>
</dbReference>
<keyword evidence="5" id="KW-1185">Reference proteome</keyword>
<reference evidence="4" key="1">
    <citation type="submission" date="2025-08" db="UniProtKB">
        <authorList>
            <consortium name="Ensembl"/>
        </authorList>
    </citation>
    <scope>IDENTIFICATION</scope>
</reference>
<dbReference type="PANTHER" id="PTHR46550:SF2">
    <property type="entry name" value="EXPRESSED SEQUENCE C85627-RELATED"/>
    <property type="match status" value="1"/>
</dbReference>
<dbReference type="SUPFAM" id="SSF50978">
    <property type="entry name" value="WD40 repeat-like"/>
    <property type="match status" value="1"/>
</dbReference>
<dbReference type="InterPro" id="IPR036047">
    <property type="entry name" value="F-box-like_dom_sf"/>
</dbReference>
<evidence type="ECO:0000256" key="1">
    <source>
        <dbReference type="ARBA" id="ARBA00004906"/>
    </source>
</evidence>
<keyword evidence="2" id="KW-0833">Ubl conjugation pathway</keyword>
<proteinExistence type="predicted"/>
<dbReference type="Gene3D" id="2.130.10.10">
    <property type="entry name" value="YVTN repeat-like/Quinoprotein amine dehydrogenase"/>
    <property type="match status" value="1"/>
</dbReference>
<name>A0A8D2D0A1_SCIVU</name>
<dbReference type="Pfam" id="PF00400">
    <property type="entry name" value="WD40"/>
    <property type="match status" value="1"/>
</dbReference>
<evidence type="ECO:0000313" key="4">
    <source>
        <dbReference type="Ensembl" id="ENSSVLP00005017733.1"/>
    </source>
</evidence>